<keyword evidence="2" id="KW-1185">Reference proteome</keyword>
<gene>
    <name evidence="1" type="ORF">OMP38_10110</name>
</gene>
<protein>
    <submittedName>
        <fullName evidence="1">Uncharacterized protein</fullName>
    </submittedName>
</protein>
<sequence length="92" mass="10233">MAYGPLSNRQRGMNFLKERIGLLLMSLVLLMTSVPQPLHAAGSDSDVTEVSFMYPGAPMPDDRLVLDRINRILAQRIGVKLKLVPVDWGELV</sequence>
<comment type="caution">
    <text evidence="1">The sequence shown here is derived from an EMBL/GenBank/DDBJ whole genome shotgun (WGS) entry which is preliminary data.</text>
</comment>
<dbReference type="AlphaFoldDB" id="A0A9X4KGN1"/>
<dbReference type="EMBL" id="JAPDHZ010000002">
    <property type="protein sequence ID" value="MDG0791184.1"/>
    <property type="molecule type" value="Genomic_DNA"/>
</dbReference>
<dbReference type="Proteomes" id="UP001153387">
    <property type="component" value="Unassembled WGS sequence"/>
</dbReference>
<proteinExistence type="predicted"/>
<reference evidence="1 2" key="1">
    <citation type="submission" date="2022-10" db="EMBL/GenBank/DDBJ databases">
        <title>Comparative genomic analysis of Cohnella hashimotonis sp. nov., isolated from the International Space Station.</title>
        <authorList>
            <person name="Simpson A."/>
            <person name="Venkateswaran K."/>
        </authorList>
    </citation>
    <scope>NUCLEOTIDE SEQUENCE [LARGE SCALE GENOMIC DNA]</scope>
    <source>
        <strain evidence="1 2">DSM 18997</strain>
    </source>
</reference>
<evidence type="ECO:0000313" key="1">
    <source>
        <dbReference type="EMBL" id="MDG0791184.1"/>
    </source>
</evidence>
<accession>A0A9X4KGN1</accession>
<dbReference type="RefSeq" id="WP_277564952.1">
    <property type="nucleotide sequence ID" value="NZ_JAPDHZ010000002.1"/>
</dbReference>
<evidence type="ECO:0000313" key="2">
    <source>
        <dbReference type="Proteomes" id="UP001153387"/>
    </source>
</evidence>
<name>A0A9X4KGN1_9BACL</name>
<organism evidence="1 2">
    <name type="scientific">Cohnella ginsengisoli</name>
    <dbReference type="NCBI Taxonomy" id="425004"/>
    <lineage>
        <taxon>Bacteria</taxon>
        <taxon>Bacillati</taxon>
        <taxon>Bacillota</taxon>
        <taxon>Bacilli</taxon>
        <taxon>Bacillales</taxon>
        <taxon>Paenibacillaceae</taxon>
        <taxon>Cohnella</taxon>
    </lineage>
</organism>